<dbReference type="RefSeq" id="WP_191308370.1">
    <property type="nucleotide sequence ID" value="NZ_BNAW01000005.1"/>
</dbReference>
<name>A0ABQ3KBX3_9PSEU</name>
<proteinExistence type="predicted"/>
<accession>A0ABQ3KBX3</accession>
<keyword evidence="3" id="KW-1185">Reference proteome</keyword>
<comment type="caution">
    <text evidence="2">The sequence shown here is derived from an EMBL/GenBank/DDBJ whole genome shotgun (WGS) entry which is preliminary data.</text>
</comment>
<evidence type="ECO:0000313" key="3">
    <source>
        <dbReference type="Proteomes" id="UP000649955"/>
    </source>
</evidence>
<reference evidence="3" key="1">
    <citation type="journal article" date="2019" name="Int. J. Syst. Evol. Microbiol.">
        <title>The Global Catalogue of Microorganisms (GCM) 10K type strain sequencing project: providing services to taxonomists for standard genome sequencing and annotation.</title>
        <authorList>
            <consortium name="The Broad Institute Genomics Platform"/>
            <consortium name="The Broad Institute Genome Sequencing Center for Infectious Disease"/>
            <person name="Wu L."/>
            <person name="Ma J."/>
        </authorList>
    </citation>
    <scope>NUCLEOTIDE SEQUENCE [LARGE SCALE GENOMIC DNA]</scope>
    <source>
        <strain evidence="3">CGMCC 4.7680</strain>
    </source>
</reference>
<organism evidence="2 3">
    <name type="scientific">Amycolatopsis bullii</name>
    <dbReference type="NCBI Taxonomy" id="941987"/>
    <lineage>
        <taxon>Bacteria</taxon>
        <taxon>Bacillati</taxon>
        <taxon>Actinomycetota</taxon>
        <taxon>Actinomycetes</taxon>
        <taxon>Pseudonocardiales</taxon>
        <taxon>Pseudonocardiaceae</taxon>
        <taxon>Amycolatopsis</taxon>
    </lineage>
</organism>
<gene>
    <name evidence="2" type="ORF">GCM10017567_19660</name>
</gene>
<feature type="chain" id="PRO_5045473197" description="Secreted protein" evidence="1">
    <location>
        <begin position="29"/>
        <end position="145"/>
    </location>
</feature>
<protein>
    <recommendedName>
        <fullName evidence="4">Secreted protein</fullName>
    </recommendedName>
</protein>
<evidence type="ECO:0008006" key="4">
    <source>
        <dbReference type="Google" id="ProtNLM"/>
    </source>
</evidence>
<keyword evidence="1" id="KW-0732">Signal</keyword>
<dbReference type="EMBL" id="BNAW01000005">
    <property type="protein sequence ID" value="GHG03808.1"/>
    <property type="molecule type" value="Genomic_DNA"/>
</dbReference>
<feature type="signal peptide" evidence="1">
    <location>
        <begin position="1"/>
        <end position="28"/>
    </location>
</feature>
<evidence type="ECO:0000313" key="2">
    <source>
        <dbReference type="EMBL" id="GHG03808.1"/>
    </source>
</evidence>
<dbReference type="Proteomes" id="UP000649955">
    <property type="component" value="Unassembled WGS sequence"/>
</dbReference>
<sequence>MANLLRTLTSLAVAVGITAVAVPATATAASSPTAYNTWTQELTNHPNPGMPISCVDRTIDLREGHYNWGLKMGGSERVMRTDLFLGTDRYGWHDCLVPGDNVYGHASSLKARNHPDWPEITISRSWTLSAAGVRTWGSFLDPLDF</sequence>
<evidence type="ECO:0000256" key="1">
    <source>
        <dbReference type="SAM" id="SignalP"/>
    </source>
</evidence>